<dbReference type="AlphaFoldDB" id="A0A812EKH6"/>
<organism evidence="2 3">
    <name type="scientific">Acanthosepion pharaonis</name>
    <name type="common">Pharaoh cuttlefish</name>
    <name type="synonym">Sepia pharaonis</name>
    <dbReference type="NCBI Taxonomy" id="158019"/>
    <lineage>
        <taxon>Eukaryota</taxon>
        <taxon>Metazoa</taxon>
        <taxon>Spiralia</taxon>
        <taxon>Lophotrochozoa</taxon>
        <taxon>Mollusca</taxon>
        <taxon>Cephalopoda</taxon>
        <taxon>Coleoidea</taxon>
        <taxon>Decapodiformes</taxon>
        <taxon>Sepiida</taxon>
        <taxon>Sepiina</taxon>
        <taxon>Sepiidae</taxon>
        <taxon>Acanthosepion</taxon>
    </lineage>
</organism>
<feature type="transmembrane region" description="Helical" evidence="1">
    <location>
        <begin position="53"/>
        <end position="70"/>
    </location>
</feature>
<comment type="caution">
    <text evidence="2">The sequence shown here is derived from an EMBL/GenBank/DDBJ whole genome shotgun (WGS) entry which is preliminary data.</text>
</comment>
<feature type="transmembrane region" description="Helical" evidence="1">
    <location>
        <begin position="190"/>
        <end position="210"/>
    </location>
</feature>
<reference evidence="2" key="1">
    <citation type="submission" date="2021-01" db="EMBL/GenBank/DDBJ databases">
        <authorList>
            <person name="Li R."/>
            <person name="Bekaert M."/>
        </authorList>
    </citation>
    <scope>NUCLEOTIDE SEQUENCE</scope>
    <source>
        <strain evidence="2">Farmed</strain>
    </source>
</reference>
<proteinExistence type="predicted"/>
<evidence type="ECO:0000256" key="1">
    <source>
        <dbReference type="SAM" id="Phobius"/>
    </source>
</evidence>
<keyword evidence="1" id="KW-1133">Transmembrane helix</keyword>
<keyword evidence="1" id="KW-0472">Membrane</keyword>
<evidence type="ECO:0000313" key="2">
    <source>
        <dbReference type="EMBL" id="CAE1324320.1"/>
    </source>
</evidence>
<keyword evidence="3" id="KW-1185">Reference proteome</keyword>
<evidence type="ECO:0008006" key="4">
    <source>
        <dbReference type="Google" id="ProtNLM"/>
    </source>
</evidence>
<gene>
    <name evidence="2" type="ORF">SPHA_74073</name>
</gene>
<evidence type="ECO:0000313" key="3">
    <source>
        <dbReference type="Proteomes" id="UP000597762"/>
    </source>
</evidence>
<protein>
    <recommendedName>
        <fullName evidence="4">Transmembrane protein</fullName>
    </recommendedName>
</protein>
<dbReference type="Proteomes" id="UP000597762">
    <property type="component" value="Unassembled WGS sequence"/>
</dbReference>
<sequence>MKRRKYPPLSLSLSFISLSLLFLLPSLLSLLSPSYPSIGKSFWLSLFSKKENIFLSVVHFFSSSQFSFYLHEKEKKILSLSLSLSLSFITSIPSLSSFSFPPHFPSIHFLLSLFIVLLIISNLSVSQSEPLSIYMKGEKKKALSQKEKFFLLFPPYLSKTFLSKSFLALSQKIYLHEKEKKSKERKKENLSFMNVHSFSLFFLLPTLQYIPSLIIS</sequence>
<dbReference type="EMBL" id="CAHIKZ030005407">
    <property type="protein sequence ID" value="CAE1324320.1"/>
    <property type="molecule type" value="Genomic_DNA"/>
</dbReference>
<accession>A0A812EKH6</accession>
<feature type="transmembrane region" description="Helical" evidence="1">
    <location>
        <begin position="107"/>
        <end position="125"/>
    </location>
</feature>
<feature type="transmembrane region" description="Helical" evidence="1">
    <location>
        <begin position="77"/>
        <end position="95"/>
    </location>
</feature>
<keyword evidence="1" id="KW-0812">Transmembrane</keyword>
<name>A0A812EKH6_ACAPH</name>